<evidence type="ECO:0000313" key="4">
    <source>
        <dbReference type="Proteomes" id="UP001140091"/>
    </source>
</evidence>
<proteinExistence type="predicted"/>
<dbReference type="AlphaFoldDB" id="A0A9W8MCM3"/>
<protein>
    <recommendedName>
        <fullName evidence="2">Methyltransferase type 11 domain-containing protein</fullName>
    </recommendedName>
</protein>
<dbReference type="CDD" id="cd02440">
    <property type="entry name" value="AdoMet_MTases"/>
    <property type="match status" value="1"/>
</dbReference>
<name>A0A9W8MCM3_9AGAR</name>
<dbReference type="PANTHER" id="PTHR43861">
    <property type="entry name" value="TRANS-ACONITATE 2-METHYLTRANSFERASE-RELATED"/>
    <property type="match status" value="1"/>
</dbReference>
<dbReference type="Pfam" id="PF08241">
    <property type="entry name" value="Methyltransf_11"/>
    <property type="match status" value="1"/>
</dbReference>
<dbReference type="OrthoDB" id="3647at2759"/>
<dbReference type="InterPro" id="IPR013216">
    <property type="entry name" value="Methyltransf_11"/>
</dbReference>
<organism evidence="3 4">
    <name type="scientific">Candolleomyces eurysporus</name>
    <dbReference type="NCBI Taxonomy" id="2828524"/>
    <lineage>
        <taxon>Eukaryota</taxon>
        <taxon>Fungi</taxon>
        <taxon>Dikarya</taxon>
        <taxon>Basidiomycota</taxon>
        <taxon>Agaricomycotina</taxon>
        <taxon>Agaricomycetes</taxon>
        <taxon>Agaricomycetidae</taxon>
        <taxon>Agaricales</taxon>
        <taxon>Agaricineae</taxon>
        <taxon>Psathyrellaceae</taxon>
        <taxon>Candolleomyces</taxon>
    </lineage>
</organism>
<evidence type="ECO:0000313" key="3">
    <source>
        <dbReference type="EMBL" id="KAJ2927065.1"/>
    </source>
</evidence>
<reference evidence="3" key="1">
    <citation type="submission" date="2022-06" db="EMBL/GenBank/DDBJ databases">
        <title>Genome Sequence of Candolleomyces eurysporus.</title>
        <authorList>
            <person name="Buettner E."/>
        </authorList>
    </citation>
    <scope>NUCLEOTIDE SEQUENCE</scope>
    <source>
        <strain evidence="3">VTCC 930004</strain>
    </source>
</reference>
<sequence>MTELDTASMFTSSNRDHFNQLAKSYQAPRSSMELAKRAANAILRHYDFDEESTEEGLLSQQLAPYAKSIVGVDISQGMVDLYNASVVNQGLSPEELRAVCVDILSEGVREDDPFGSQKFDLVVCASAYHHFESIDDVTRKLVSYLKEDGGTLMVVDLIYSESLVNCLDEVFPEHEDGIVAHRGGFKPEAIINAFGNAGLADVEFQPAINVKKKGHSLQLFLAKGRRTRKDIVQS</sequence>
<comment type="caution">
    <text evidence="3">The sequence shown here is derived from an EMBL/GenBank/DDBJ whole genome shotgun (WGS) entry which is preliminary data.</text>
</comment>
<dbReference type="GO" id="GO:0008757">
    <property type="term" value="F:S-adenosylmethionine-dependent methyltransferase activity"/>
    <property type="evidence" value="ECO:0007669"/>
    <property type="project" value="InterPro"/>
</dbReference>
<dbReference type="Proteomes" id="UP001140091">
    <property type="component" value="Unassembled WGS sequence"/>
</dbReference>
<feature type="domain" description="Methyltransferase type 11" evidence="2">
    <location>
        <begin position="56"/>
        <end position="149"/>
    </location>
</feature>
<evidence type="ECO:0000259" key="2">
    <source>
        <dbReference type="Pfam" id="PF08241"/>
    </source>
</evidence>
<keyword evidence="1" id="KW-0808">Transferase</keyword>
<keyword evidence="4" id="KW-1185">Reference proteome</keyword>
<accession>A0A9W8MCM3</accession>
<dbReference type="Gene3D" id="3.40.50.150">
    <property type="entry name" value="Vaccinia Virus protein VP39"/>
    <property type="match status" value="1"/>
</dbReference>
<dbReference type="SUPFAM" id="SSF53335">
    <property type="entry name" value="S-adenosyl-L-methionine-dependent methyltransferases"/>
    <property type="match status" value="1"/>
</dbReference>
<gene>
    <name evidence="3" type="ORF">H1R20_g9980</name>
</gene>
<dbReference type="EMBL" id="JANBPK010001038">
    <property type="protein sequence ID" value="KAJ2927065.1"/>
    <property type="molecule type" value="Genomic_DNA"/>
</dbReference>
<dbReference type="InterPro" id="IPR029063">
    <property type="entry name" value="SAM-dependent_MTases_sf"/>
</dbReference>
<dbReference type="PANTHER" id="PTHR43861:SF3">
    <property type="entry name" value="PUTATIVE (AFU_ORTHOLOGUE AFUA_2G14390)-RELATED"/>
    <property type="match status" value="1"/>
</dbReference>
<evidence type="ECO:0000256" key="1">
    <source>
        <dbReference type="ARBA" id="ARBA00022679"/>
    </source>
</evidence>
<feature type="non-terminal residue" evidence="3">
    <location>
        <position position="234"/>
    </location>
</feature>